<organism evidence="3 4">
    <name type="scientific">Adonisia turfae CCMR0082</name>
    <dbReference type="NCBI Taxonomy" id="2304604"/>
    <lineage>
        <taxon>Bacteria</taxon>
        <taxon>Bacillati</taxon>
        <taxon>Cyanobacteriota</taxon>
        <taxon>Adonisia</taxon>
        <taxon>Adonisia turfae</taxon>
    </lineage>
</organism>
<name>A0A6M0S9J7_9CYAN</name>
<reference evidence="3 4" key="1">
    <citation type="journal article" date="2020" name="Microb. Ecol.">
        <title>Ecogenomics of the Marine Benthic Filamentous Cyanobacterium Adonisia.</title>
        <authorList>
            <person name="Walter J.M."/>
            <person name="Coutinho F.H."/>
            <person name="Leomil L."/>
            <person name="Hargreaves P.I."/>
            <person name="Campeao M.E."/>
            <person name="Vieira V.V."/>
            <person name="Silva B.S."/>
            <person name="Fistarol G.O."/>
            <person name="Salomon P.S."/>
            <person name="Sawabe T."/>
            <person name="Mino S."/>
            <person name="Hosokawa M."/>
            <person name="Miyashita H."/>
            <person name="Maruyama F."/>
            <person name="van Verk M.C."/>
            <person name="Dutilh B.E."/>
            <person name="Thompson C.C."/>
            <person name="Thompson F.L."/>
        </authorList>
    </citation>
    <scope>NUCLEOTIDE SEQUENCE [LARGE SCALE GENOMIC DNA]</scope>
    <source>
        <strain evidence="3 4">CCMR0082</strain>
    </source>
</reference>
<comment type="caution">
    <text evidence="3">The sequence shown here is derived from an EMBL/GenBank/DDBJ whole genome shotgun (WGS) entry which is preliminary data.</text>
</comment>
<keyword evidence="1 2" id="KW-0238">DNA-binding</keyword>
<dbReference type="CDD" id="cd04496">
    <property type="entry name" value="SSB_OBF"/>
    <property type="match status" value="1"/>
</dbReference>
<sequence length="135" mass="15128">MMNQPNKRTHLIATNNTVILIGNLGDDPKTYVKNGNIFVRLSLATTDSYKDAETGAWMKRKPIWHTVFINSKSVQEYALRFKKGDRIKVTASMSYRRSTISAKGYAQTFTEAVITASRIEDASIPKAQNDAQDIA</sequence>
<dbReference type="SUPFAM" id="SSF50249">
    <property type="entry name" value="Nucleic acid-binding proteins"/>
    <property type="match status" value="1"/>
</dbReference>
<protein>
    <submittedName>
        <fullName evidence="3">Single-stranded DNA-binding protein</fullName>
    </submittedName>
</protein>
<dbReference type="Pfam" id="PF00436">
    <property type="entry name" value="SSB"/>
    <property type="match status" value="1"/>
</dbReference>
<dbReference type="InterPro" id="IPR000424">
    <property type="entry name" value="Primosome_PriB/ssb"/>
</dbReference>
<evidence type="ECO:0000256" key="1">
    <source>
        <dbReference type="ARBA" id="ARBA00023125"/>
    </source>
</evidence>
<accession>A0A6M0S9J7</accession>
<dbReference type="Proteomes" id="UP000473574">
    <property type="component" value="Unassembled WGS sequence"/>
</dbReference>
<evidence type="ECO:0000313" key="4">
    <source>
        <dbReference type="Proteomes" id="UP000473574"/>
    </source>
</evidence>
<dbReference type="AlphaFoldDB" id="A0A6M0S9J7"/>
<gene>
    <name evidence="3" type="ORF">D0962_20700</name>
</gene>
<dbReference type="EMBL" id="QZCE01000002">
    <property type="protein sequence ID" value="NEZ65164.1"/>
    <property type="molecule type" value="Genomic_DNA"/>
</dbReference>
<evidence type="ECO:0000256" key="2">
    <source>
        <dbReference type="PROSITE-ProRule" id="PRU00252"/>
    </source>
</evidence>
<dbReference type="PROSITE" id="PS50935">
    <property type="entry name" value="SSB"/>
    <property type="match status" value="1"/>
</dbReference>
<dbReference type="InterPro" id="IPR012340">
    <property type="entry name" value="NA-bd_OB-fold"/>
</dbReference>
<dbReference type="GO" id="GO:0003697">
    <property type="term" value="F:single-stranded DNA binding"/>
    <property type="evidence" value="ECO:0007669"/>
    <property type="project" value="InterPro"/>
</dbReference>
<proteinExistence type="predicted"/>
<evidence type="ECO:0000313" key="3">
    <source>
        <dbReference type="EMBL" id="NEZ65164.1"/>
    </source>
</evidence>
<dbReference type="Gene3D" id="2.40.50.140">
    <property type="entry name" value="Nucleic acid-binding proteins"/>
    <property type="match status" value="1"/>
</dbReference>
<dbReference type="RefSeq" id="WP_163666052.1">
    <property type="nucleotide sequence ID" value="NZ_QZCE01000002.1"/>
</dbReference>